<evidence type="ECO:0008006" key="5">
    <source>
        <dbReference type="Google" id="ProtNLM"/>
    </source>
</evidence>
<comment type="caution">
    <text evidence="2">The sequence shown here is derived from an EMBL/GenBank/DDBJ whole genome shotgun (WGS) entry which is preliminary data.</text>
</comment>
<dbReference type="Proteomes" id="UP000722791">
    <property type="component" value="Unassembled WGS sequence"/>
</dbReference>
<evidence type="ECO:0000313" key="2">
    <source>
        <dbReference type="EMBL" id="GIL86525.1"/>
    </source>
</evidence>
<feature type="region of interest" description="Disordered" evidence="1">
    <location>
        <begin position="1602"/>
        <end position="1621"/>
    </location>
</feature>
<dbReference type="EMBL" id="BNCP01000036">
    <property type="protein sequence ID" value="GIL86525.1"/>
    <property type="molecule type" value="Genomic_DNA"/>
</dbReference>
<feature type="compositionally biased region" description="Polar residues" evidence="1">
    <location>
        <begin position="1"/>
        <end position="12"/>
    </location>
</feature>
<gene>
    <name evidence="2" type="ORF">Vretifemale_14816</name>
    <name evidence="3" type="ORF">Vretimale_11604</name>
</gene>
<evidence type="ECO:0000256" key="1">
    <source>
        <dbReference type="SAM" id="MobiDB-lite"/>
    </source>
</evidence>
<evidence type="ECO:0000313" key="4">
    <source>
        <dbReference type="Proteomes" id="UP000747110"/>
    </source>
</evidence>
<feature type="compositionally biased region" description="Polar residues" evidence="1">
    <location>
        <begin position="634"/>
        <end position="645"/>
    </location>
</feature>
<dbReference type="Proteomes" id="UP000747110">
    <property type="component" value="Unassembled WGS sequence"/>
</dbReference>
<keyword evidence="4" id="KW-1185">Reference proteome</keyword>
<dbReference type="OrthoDB" id="549313at2759"/>
<dbReference type="InterPro" id="IPR046341">
    <property type="entry name" value="SET_dom_sf"/>
</dbReference>
<evidence type="ECO:0000313" key="3">
    <source>
        <dbReference type="EMBL" id="GIM07482.1"/>
    </source>
</evidence>
<dbReference type="GO" id="GO:0016279">
    <property type="term" value="F:protein-lysine N-methyltransferase activity"/>
    <property type="evidence" value="ECO:0007669"/>
    <property type="project" value="TreeGrafter"/>
</dbReference>
<dbReference type="Gene3D" id="3.90.1410.10">
    <property type="entry name" value="set domain protein methyltransferase, domain 1"/>
    <property type="match status" value="1"/>
</dbReference>
<feature type="region of interest" description="Disordered" evidence="1">
    <location>
        <begin position="599"/>
        <end position="645"/>
    </location>
</feature>
<name>A0A8J4CQJ4_9CHLO</name>
<feature type="region of interest" description="Disordered" evidence="1">
    <location>
        <begin position="1"/>
        <end position="21"/>
    </location>
</feature>
<feature type="region of interest" description="Disordered" evidence="1">
    <location>
        <begin position="519"/>
        <end position="555"/>
    </location>
</feature>
<feature type="region of interest" description="Disordered" evidence="1">
    <location>
        <begin position="910"/>
        <end position="934"/>
    </location>
</feature>
<dbReference type="PANTHER" id="PTHR13271">
    <property type="entry name" value="UNCHARACTERIZED PUTATIVE METHYLTRANSFERASE"/>
    <property type="match status" value="1"/>
</dbReference>
<feature type="region of interest" description="Disordered" evidence="1">
    <location>
        <begin position="1392"/>
        <end position="1425"/>
    </location>
</feature>
<feature type="compositionally biased region" description="Basic and acidic residues" evidence="1">
    <location>
        <begin position="925"/>
        <end position="934"/>
    </location>
</feature>
<dbReference type="EMBL" id="BNCQ01000024">
    <property type="protein sequence ID" value="GIM07482.1"/>
    <property type="molecule type" value="Genomic_DNA"/>
</dbReference>
<organism evidence="2 4">
    <name type="scientific">Volvox reticuliferus</name>
    <dbReference type="NCBI Taxonomy" id="1737510"/>
    <lineage>
        <taxon>Eukaryota</taxon>
        <taxon>Viridiplantae</taxon>
        <taxon>Chlorophyta</taxon>
        <taxon>core chlorophytes</taxon>
        <taxon>Chlorophyceae</taxon>
        <taxon>CS clade</taxon>
        <taxon>Chlamydomonadales</taxon>
        <taxon>Volvocaceae</taxon>
        <taxon>Volvox</taxon>
    </lineage>
</organism>
<feature type="region of interest" description="Disordered" evidence="1">
    <location>
        <begin position="1557"/>
        <end position="1588"/>
    </location>
</feature>
<feature type="region of interest" description="Disordered" evidence="1">
    <location>
        <begin position="293"/>
        <end position="317"/>
    </location>
</feature>
<feature type="compositionally biased region" description="Basic and acidic residues" evidence="1">
    <location>
        <begin position="1574"/>
        <end position="1585"/>
    </location>
</feature>
<feature type="compositionally biased region" description="Pro residues" evidence="1">
    <location>
        <begin position="605"/>
        <end position="628"/>
    </location>
</feature>
<accession>A0A8J4CQJ4</accession>
<sequence>MPPDESTMQNRLHPSVLSPPSPAHEPLARLLVWAAERGAVAPKLALDPADPRRFRAAAPIFPLEPIITLPQHLLMHAGTALNDPTYGPAFRAVRAEMAAASTTGPVDLSPAANPTPGRCMGAETHEASAPAAAAIPYSYWDSGGLSDRDLLCMLLIVERARSAASDWAPYIDILPETYDDPSWWDAPSLELLRGTRIARAVAAYRPGLERLAAAMRRLLEIYSQIQIHTGETLGEAAVDSATGNLSDRSVVASSPGDPDPLMLLRDWACSLEAARWARSAVWSRSFTVRGLRTSGGPGCRRTEGDSGVESGADHSAEPVDERRLHVCQVPVLDMIDHAEGCQAVWHTGPLGADDFVWMRREQVQQDTVLSNNYGSKDNQELLLAYGFVLRPNRHDYVSLTLARGSGGGDDGGGAQDEEVAAVEEVEDIQAAAEAVQRRLVAAALGLPHELRLTLDEPLPEQLLQATRIALCSGPRLYFAASEALAAQTAQLQQQTRAFPPREISDYKAGAADPSTLNLSGYARGADREPDAGGAATALSPDAEAASSTTTLRSGEEMPAAISELLHPYDAPSELRVLGTIVQQLESRLAALISSDQETCDILGLKPPPPPPPPPPSPSPKNAPGPPLMPASLPSPESSAVLSGLQQRSQLLPPSNWLQGVCSGDGIGKVAAGPGDRPDGCDVSSHPATVGADGTGAAAAAPAAADGRRVSVGHSFLQWLYESEVAAERLGLERHARMALAVVNGQRAVLTAALWHAQQRMAAVLQATCATAAIPSLCSETLLHAPKINSCGKPALELLLAPPEQQQMQRHQQQHATEGSALAADDDLGDIGAQATGATARSGTGRGFGGGGGRKSMLLPYGVAVRVQRFVTAGAEILRLPLNHCLTASSSELLVARLVLLATTLVLPSQQQQQQQQQQPLPSSPHEPHHRQEAERLSLGGACAVRCEGPQHQQVVVDGGHAATKARVLWWSEPYSNPVLLVQQLLRYVGPASPVRLMLPPPPAAWGGPQHRGGEERGGGGDWYGLQCLKLMEGTPAGFEYEETAMELQDDFNNFRRRLPSLSECMSRPAPVILAPAAAPAEGATTADAPGSAAVQSFLSAQPQSAFWLYCWAREVVERCSVEMEIVEGKVERMTGMNAVQSDFHDHVQQGQQQQQQMRQQGQQQRLHLVVPHLWSLPKELVSAVLRLECHEGPQLDSDTSGLTLDTDPVGGPTSACASSSSLDAPKPLTGKVVGLSSRLLLVVRSACPLRPGLLLHPGCLLTSSRDTEGLLAVYGPETLAVVAAATTAATAAGRDGSGSAAAAVPASNGPLSLPVHSLELLPGTDDPLRGRKMELAGLLGLGCQHYLGPGGRGRGLFNAALHLLSISADEDEEAAEGGPGSLWNELWRLAKTDSKADQRQQQQRQSDMPQPGSPVGTGPSACASSGVAPAAAANTAAPPAATLLATASDAPAADMQLLSAARRAVSLLGVTLPDSAASKAARKLLRRELMDAAKLMAAGGCGRDVDAGGVGKAGGESTRGTEGEPALAGVSKYRQMYGIVLDEWCVRLNSTCLEGAPGAARGGKGTKRCNGSSQKERSGGSEGKVKIRGGLGTEATVCGAAGRVPGDILEPSSSEKRHRKA</sequence>
<dbReference type="CDD" id="cd10527">
    <property type="entry name" value="SET_LSMT"/>
    <property type="match status" value="1"/>
</dbReference>
<reference evidence="2" key="1">
    <citation type="journal article" date="2021" name="Proc. Natl. Acad. Sci. U.S.A.">
        <title>Three genomes in the algal genus Volvox reveal the fate of a haploid sex-determining region after a transition to homothallism.</title>
        <authorList>
            <person name="Yamamoto K."/>
            <person name="Hamaji T."/>
            <person name="Kawai-Toyooka H."/>
            <person name="Matsuzaki R."/>
            <person name="Takahashi F."/>
            <person name="Nishimura Y."/>
            <person name="Kawachi M."/>
            <person name="Noguchi H."/>
            <person name="Minakuchi Y."/>
            <person name="Umen J.G."/>
            <person name="Toyoda A."/>
            <person name="Nozaki H."/>
        </authorList>
    </citation>
    <scope>NUCLEOTIDE SEQUENCE</scope>
    <source>
        <strain evidence="3">NIES-3785</strain>
        <strain evidence="2">NIES-3786</strain>
    </source>
</reference>
<dbReference type="SUPFAM" id="SSF82199">
    <property type="entry name" value="SET domain"/>
    <property type="match status" value="1"/>
</dbReference>
<dbReference type="InterPro" id="IPR050600">
    <property type="entry name" value="SETD3_SETD6_MTase"/>
</dbReference>
<protein>
    <recommendedName>
        <fullName evidence="5">SET domain-containing protein</fullName>
    </recommendedName>
</protein>
<proteinExistence type="predicted"/>